<evidence type="ECO:0008006" key="3">
    <source>
        <dbReference type="Google" id="ProtNLM"/>
    </source>
</evidence>
<dbReference type="RefSeq" id="WP_089756071.1">
    <property type="nucleotide sequence ID" value="NZ_FNKL01000003.1"/>
</dbReference>
<organism evidence="1 2">
    <name type="scientific">Chryseobacterium soldanellicola</name>
    <dbReference type="NCBI Taxonomy" id="311333"/>
    <lineage>
        <taxon>Bacteria</taxon>
        <taxon>Pseudomonadati</taxon>
        <taxon>Bacteroidota</taxon>
        <taxon>Flavobacteriia</taxon>
        <taxon>Flavobacteriales</taxon>
        <taxon>Weeksellaceae</taxon>
        <taxon>Chryseobacterium group</taxon>
        <taxon>Chryseobacterium</taxon>
    </lineage>
</organism>
<dbReference type="OrthoDB" id="1273858at2"/>
<dbReference type="EMBL" id="FNKL01000003">
    <property type="protein sequence ID" value="SDQ76604.1"/>
    <property type="molecule type" value="Genomic_DNA"/>
</dbReference>
<evidence type="ECO:0000313" key="1">
    <source>
        <dbReference type="EMBL" id="SDQ76604.1"/>
    </source>
</evidence>
<keyword evidence="2" id="KW-1185">Reference proteome</keyword>
<reference evidence="2" key="1">
    <citation type="submission" date="2016-10" db="EMBL/GenBank/DDBJ databases">
        <authorList>
            <person name="Varghese N."/>
            <person name="Submissions S."/>
        </authorList>
    </citation>
    <scope>NUCLEOTIDE SEQUENCE [LARGE SCALE GENOMIC DNA]</scope>
    <source>
        <strain evidence="2">DSM 17072</strain>
    </source>
</reference>
<accession>A0A1H1DJD8</accession>
<sequence length="159" mass="18085">MSAIKNLGLKIFSPILLLLIFFSCNNKQDEKNSPKNPNEITFIGYSDVGGTLGDYKIVKVTKDSIHLEQGVANNKIHKEWHSAITPQIWKNISSTIDVRTLDKIKSSPSKQSVDGIDETFQIRTPKKSHVYVNSYIDTIHYKQFQELKNQLEIILPKGK</sequence>
<gene>
    <name evidence="1" type="ORF">SAMN05421664_2510</name>
</gene>
<evidence type="ECO:0000313" key="2">
    <source>
        <dbReference type="Proteomes" id="UP000199627"/>
    </source>
</evidence>
<proteinExistence type="predicted"/>
<protein>
    <recommendedName>
        <fullName evidence="3">Lipoprotein</fullName>
    </recommendedName>
</protein>
<dbReference type="AlphaFoldDB" id="A0A1H1DJD8"/>
<dbReference type="STRING" id="311333.SAMN05421664_2510"/>
<dbReference type="Proteomes" id="UP000199627">
    <property type="component" value="Unassembled WGS sequence"/>
</dbReference>
<name>A0A1H1DJD8_9FLAO</name>
<dbReference type="PROSITE" id="PS51257">
    <property type="entry name" value="PROKAR_LIPOPROTEIN"/>
    <property type="match status" value="1"/>
</dbReference>